<dbReference type="PRINTS" id="PR00419">
    <property type="entry name" value="ADXRDTASE"/>
</dbReference>
<proteinExistence type="predicted"/>
<dbReference type="EMBL" id="DSKY01000021">
    <property type="protein sequence ID" value="HDY59758.1"/>
    <property type="molecule type" value="Genomic_DNA"/>
</dbReference>
<gene>
    <name evidence="4" type="ORF">ENP86_09450</name>
</gene>
<dbReference type="InterPro" id="IPR009051">
    <property type="entry name" value="Helical_ferredxn"/>
</dbReference>
<evidence type="ECO:0000313" key="4">
    <source>
        <dbReference type="EMBL" id="HDY59758.1"/>
    </source>
</evidence>
<dbReference type="GO" id="GO:0051536">
    <property type="term" value="F:iron-sulfur cluster binding"/>
    <property type="evidence" value="ECO:0007669"/>
    <property type="project" value="InterPro"/>
</dbReference>
<sequence>MKQDKRRFISTIISIFIVGGGQIYSNRLLTGLWFIIFFYGTILVTKILWIRLTVGFWFLLGAWIIFWLFNIYDAYRGETYYKPPCEKNCPAGIAPWYYINLIVKDKVRYPFIPFFRILGMICPAPCEDNCTRRGIDEPVAIGYLKHGVETEEPSAPTKKRKEKVAIIGAGPCGLTAAYELGKIGYQVIVFEKEKLSGGVLSAYIPEFRLPRSIVEQEIELLKKAGFEIKNNVEVGKDIGFAELITDYNAIFISTGAGKSEKLNIEGGNLAPGGLDILYRIKQGECIKLGRVAVIGGGNTAFDVARSLLRCGNDVAIYYRRGIEDMPAEKENRIEALEEGIKIYPYTTPVCIKENRVIMAKTRAPEGRRGRVEIISGSEFEIELDKVVSAIGQVPSTDFLRDYLQIDDRQRIVVKNGRAGNSKIFAGGDAVRGPQTLAHAVGDGMKIAHMIDKYLSGRLFSLANGIYPFEPECWKIVNIPKIKIPHRNVSERIRDFKLVEGIPSKEDLKNEARRCLVCPLRYRP</sequence>
<dbReference type="Pfam" id="PF07992">
    <property type="entry name" value="Pyr_redox_2"/>
    <property type="match status" value="1"/>
</dbReference>
<dbReference type="PANTHER" id="PTHR42783">
    <property type="entry name" value="GLUTAMATE SYNTHASE [NADPH] SMALL CHAIN"/>
    <property type="match status" value="1"/>
</dbReference>
<dbReference type="Gene3D" id="3.50.50.60">
    <property type="entry name" value="FAD/NAD(P)-binding domain"/>
    <property type="match status" value="2"/>
</dbReference>
<comment type="caution">
    <text evidence="4">The sequence shown here is derived from an EMBL/GenBank/DDBJ whole genome shotgun (WGS) entry which is preliminary data.</text>
</comment>
<name>A0A7V0Z700_UNCW3</name>
<dbReference type="SUPFAM" id="SSF51971">
    <property type="entry name" value="Nucleotide-binding domain"/>
    <property type="match status" value="2"/>
</dbReference>
<dbReference type="Pfam" id="PF14691">
    <property type="entry name" value="Fer4_20"/>
    <property type="match status" value="1"/>
</dbReference>
<accession>A0A7V0Z700</accession>
<feature type="transmembrane region" description="Helical" evidence="1">
    <location>
        <begin position="7"/>
        <end position="25"/>
    </location>
</feature>
<dbReference type="GO" id="GO:0016491">
    <property type="term" value="F:oxidoreductase activity"/>
    <property type="evidence" value="ECO:0007669"/>
    <property type="project" value="InterPro"/>
</dbReference>
<organism evidence="4">
    <name type="scientific">candidate division WOR-3 bacterium</name>
    <dbReference type="NCBI Taxonomy" id="2052148"/>
    <lineage>
        <taxon>Bacteria</taxon>
        <taxon>Bacteria division WOR-3</taxon>
    </lineage>
</organism>
<dbReference type="SUPFAM" id="SSF46548">
    <property type="entry name" value="alpha-helical ferredoxin"/>
    <property type="match status" value="1"/>
</dbReference>
<feature type="transmembrane region" description="Helical" evidence="1">
    <location>
        <begin position="56"/>
        <end position="75"/>
    </location>
</feature>
<evidence type="ECO:0000259" key="3">
    <source>
        <dbReference type="Pfam" id="PF14691"/>
    </source>
</evidence>
<dbReference type="InterPro" id="IPR028261">
    <property type="entry name" value="DPD_II"/>
</dbReference>
<keyword evidence="1" id="KW-0812">Transmembrane</keyword>
<evidence type="ECO:0000256" key="1">
    <source>
        <dbReference type="SAM" id="Phobius"/>
    </source>
</evidence>
<dbReference type="InterPro" id="IPR023753">
    <property type="entry name" value="FAD/NAD-binding_dom"/>
</dbReference>
<evidence type="ECO:0000259" key="2">
    <source>
        <dbReference type="Pfam" id="PF07992"/>
    </source>
</evidence>
<keyword evidence="1" id="KW-1133">Transmembrane helix</keyword>
<dbReference type="AlphaFoldDB" id="A0A7V0Z700"/>
<reference evidence="4" key="1">
    <citation type="journal article" date="2020" name="mSystems">
        <title>Genome- and Community-Level Interaction Insights into Carbon Utilization and Element Cycling Functions of Hydrothermarchaeota in Hydrothermal Sediment.</title>
        <authorList>
            <person name="Zhou Z."/>
            <person name="Liu Y."/>
            <person name="Xu W."/>
            <person name="Pan J."/>
            <person name="Luo Z.H."/>
            <person name="Li M."/>
        </authorList>
    </citation>
    <scope>NUCLEOTIDE SEQUENCE [LARGE SCALE GENOMIC DNA]</scope>
    <source>
        <strain evidence="4">SpSt-258</strain>
    </source>
</reference>
<feature type="domain" description="FAD/NAD(P)-binding" evidence="2">
    <location>
        <begin position="163"/>
        <end position="443"/>
    </location>
</feature>
<dbReference type="Gene3D" id="1.10.1060.10">
    <property type="entry name" value="Alpha-helical ferredoxin"/>
    <property type="match status" value="1"/>
</dbReference>
<dbReference type="InterPro" id="IPR036188">
    <property type="entry name" value="FAD/NAD-bd_sf"/>
</dbReference>
<feature type="transmembrane region" description="Helical" evidence="1">
    <location>
        <begin position="31"/>
        <end position="49"/>
    </location>
</feature>
<keyword evidence="1" id="KW-0472">Membrane</keyword>
<protein>
    <submittedName>
        <fullName evidence="4">FAD-binding protein</fullName>
    </submittedName>
</protein>
<feature type="domain" description="Dihydroprymidine dehydrogenase" evidence="3">
    <location>
        <begin position="73"/>
        <end position="148"/>
    </location>
</feature>
<dbReference type="PANTHER" id="PTHR42783:SF3">
    <property type="entry name" value="GLUTAMATE SYNTHASE [NADPH] SMALL CHAIN-RELATED"/>
    <property type="match status" value="1"/>
</dbReference>